<proteinExistence type="predicted"/>
<dbReference type="Pfam" id="PF13471">
    <property type="entry name" value="Transglut_core3"/>
    <property type="match status" value="1"/>
</dbReference>
<organism evidence="2 3">
    <name type="scientific">Stenotrophomonas forensis</name>
    <dbReference type="NCBI Taxonomy" id="2871169"/>
    <lineage>
        <taxon>Bacteria</taxon>
        <taxon>Pseudomonadati</taxon>
        <taxon>Pseudomonadota</taxon>
        <taxon>Gammaproteobacteria</taxon>
        <taxon>Lysobacterales</taxon>
        <taxon>Lysobacteraceae</taxon>
        <taxon>Stenotrophomonas</taxon>
        <taxon>Stenotrophomonas maltophilia group</taxon>
    </lineage>
</organism>
<feature type="domain" description="Microcin J25-processing protein McjB C-terminal" evidence="1">
    <location>
        <begin position="125"/>
        <end position="231"/>
    </location>
</feature>
<sequence length="236" mass="26490">MDQPEAPYFLSKHAHVCVTGDAMVILDQASGSYLSIDRRWAAGLGGLVQDWPLASDGVPRPRMLQSLIDRRLITQDPLRGKSAASAAIALPRHWVREGESRGCPPITARDVRRFLASVTRAACSRMFLPFSYTVSAARRRGQASTPGEVDLQQLALLVRVFDWLRPIAFRKTDECFLYCLAMREFLGSYGIVPVWVFAVRTQPFAAHCWLQHGDRVLTDIPFNLRRMTPILVLQPA</sequence>
<reference evidence="2 3" key="1">
    <citation type="submission" date="2021-08" db="EMBL/GenBank/DDBJ databases">
        <title>Stenotrophomonas forensis sp. nov., isolated from contaminated viral transport media.</title>
        <authorList>
            <person name="Nguyen S.V."/>
            <person name="Edwards D."/>
            <person name="Scott S."/>
            <person name="Doss J."/>
            <person name="Merid S."/>
            <person name="Zelaya E."/>
            <person name="Maza C."/>
            <person name="Mann M."/>
            <person name="Hamilton B."/>
            <person name="Blackwell R."/>
            <person name="Tran A."/>
            <person name="Hauser J."/>
        </authorList>
    </citation>
    <scope>NUCLEOTIDE SEQUENCE [LARGE SCALE GENOMIC DNA]</scope>
    <source>
        <strain evidence="2 3">DFS-20110405</strain>
    </source>
</reference>
<name>A0ABY7XU55_9GAMM</name>
<evidence type="ECO:0000313" key="2">
    <source>
        <dbReference type="EMBL" id="WDM61793.1"/>
    </source>
</evidence>
<dbReference type="Proteomes" id="UP001216828">
    <property type="component" value="Chromosome"/>
</dbReference>
<evidence type="ECO:0000313" key="3">
    <source>
        <dbReference type="Proteomes" id="UP001216828"/>
    </source>
</evidence>
<gene>
    <name evidence="2" type="ORF">K5L94_11550</name>
</gene>
<keyword evidence="3" id="KW-1185">Reference proteome</keyword>
<dbReference type="InterPro" id="IPR053521">
    <property type="entry name" value="McjB-like"/>
</dbReference>
<dbReference type="RefSeq" id="WP_274510444.1">
    <property type="nucleotide sequence ID" value="NZ_CP082270.1"/>
</dbReference>
<dbReference type="NCBIfam" id="NF033537">
    <property type="entry name" value="lasso_biosyn_B2"/>
    <property type="match status" value="1"/>
</dbReference>
<accession>A0ABY7XU55</accession>
<dbReference type="InterPro" id="IPR032708">
    <property type="entry name" value="McjB_C"/>
</dbReference>
<evidence type="ECO:0000259" key="1">
    <source>
        <dbReference type="Pfam" id="PF13471"/>
    </source>
</evidence>
<protein>
    <submittedName>
        <fullName evidence="2">Lasso peptide biosynthesis B2 protein</fullName>
    </submittedName>
</protein>
<dbReference type="EMBL" id="CP082270">
    <property type="protein sequence ID" value="WDM61793.1"/>
    <property type="molecule type" value="Genomic_DNA"/>
</dbReference>